<feature type="region of interest" description="Disordered" evidence="1">
    <location>
        <begin position="259"/>
        <end position="507"/>
    </location>
</feature>
<keyword evidence="3" id="KW-1185">Reference proteome</keyword>
<accession>A0A846YBF9</accession>
<feature type="compositionally biased region" description="Polar residues" evidence="1">
    <location>
        <begin position="336"/>
        <end position="347"/>
    </location>
</feature>
<feature type="compositionally biased region" description="Basic and acidic residues" evidence="1">
    <location>
        <begin position="438"/>
        <end position="465"/>
    </location>
</feature>
<proteinExistence type="predicted"/>
<evidence type="ECO:0000313" key="2">
    <source>
        <dbReference type="EMBL" id="NKY54528.1"/>
    </source>
</evidence>
<feature type="region of interest" description="Disordered" evidence="1">
    <location>
        <begin position="205"/>
        <end position="224"/>
    </location>
</feature>
<comment type="caution">
    <text evidence="2">The sequence shown here is derived from an EMBL/GenBank/DDBJ whole genome shotgun (WGS) entry which is preliminary data.</text>
</comment>
<organism evidence="2 3">
    <name type="scientific">Nocardia vermiculata</name>
    <dbReference type="NCBI Taxonomy" id="257274"/>
    <lineage>
        <taxon>Bacteria</taxon>
        <taxon>Bacillati</taxon>
        <taxon>Actinomycetota</taxon>
        <taxon>Actinomycetes</taxon>
        <taxon>Mycobacteriales</taxon>
        <taxon>Nocardiaceae</taxon>
        <taxon>Nocardia</taxon>
    </lineage>
</organism>
<dbReference type="EMBL" id="JAAXOP010000033">
    <property type="protein sequence ID" value="NKY54528.1"/>
    <property type="molecule type" value="Genomic_DNA"/>
</dbReference>
<feature type="compositionally biased region" description="Gly residues" evidence="1">
    <location>
        <begin position="425"/>
        <end position="437"/>
    </location>
</feature>
<feature type="compositionally biased region" description="Low complexity" evidence="1">
    <location>
        <begin position="390"/>
        <end position="424"/>
    </location>
</feature>
<gene>
    <name evidence="2" type="ORF">HGA08_30575</name>
</gene>
<feature type="compositionally biased region" description="Pro residues" evidence="1">
    <location>
        <begin position="263"/>
        <end position="280"/>
    </location>
</feature>
<reference evidence="2 3" key="1">
    <citation type="submission" date="2020-04" db="EMBL/GenBank/DDBJ databases">
        <title>MicrobeNet Type strains.</title>
        <authorList>
            <person name="Nicholson A.C."/>
        </authorList>
    </citation>
    <scope>NUCLEOTIDE SEQUENCE [LARGE SCALE GENOMIC DNA]</scope>
    <source>
        <strain evidence="2 3">JCM 12354</strain>
    </source>
</reference>
<protein>
    <recommendedName>
        <fullName evidence="4">PPE family domain-containing protein</fullName>
    </recommendedName>
</protein>
<evidence type="ECO:0000256" key="1">
    <source>
        <dbReference type="SAM" id="MobiDB-lite"/>
    </source>
</evidence>
<sequence>MTPPPDPSSYFDQATGDFLRSLEAMNNGFYAGMVSEDKTQAWDGDQLALQQKINGLADQLRTDLEPQSIAGGDDFEHLTLEQIRDLVYQIKPEVVQAVSEAWKNIGSGMTDGADTARKAVVEKAINNGWDGLAGPKAADTFTRVFDSVADIGRSASMVAMKIGFAQRGSDETFRMLTPLLQEMAPSGDAPILGVPVNLSPGASVPKPAIPELGQQQDADSQKEEARQAALGVLRNVYSPGIRGGDQAVPVLPTVYPAANPDGPVGPAPGPGPVAPGPGPSNPGGGDPNPGPAGNGDDPATNPAGDDNSGDNGNQAPGTQPSAAKPTGAQNPLAAPGSNTPDAASTTAAGFDPSSGLGGGTSGPGAGGGSGSGLGGGLSGAGGGLSGPGGATPRPGPGSAVPGGPAAPAAAPLGGMRAPGQPGSSGMPGMGPGMAGKGGKGEEDKDRESAEYLRGQHLEEWLDDGTRVMPAYGAIGENPPQAQPPAPPGSASRPPSPPSRGRVPGEQR</sequence>
<name>A0A846YBF9_9NOCA</name>
<dbReference type="Proteomes" id="UP000565711">
    <property type="component" value="Unassembled WGS sequence"/>
</dbReference>
<dbReference type="AlphaFoldDB" id="A0A846YBF9"/>
<evidence type="ECO:0000313" key="3">
    <source>
        <dbReference type="Proteomes" id="UP000565711"/>
    </source>
</evidence>
<feature type="compositionally biased region" description="Pro residues" evidence="1">
    <location>
        <begin position="480"/>
        <end position="497"/>
    </location>
</feature>
<feature type="compositionally biased region" description="Polar residues" evidence="1">
    <location>
        <begin position="309"/>
        <end position="321"/>
    </location>
</feature>
<feature type="compositionally biased region" description="Gly residues" evidence="1">
    <location>
        <begin position="355"/>
        <end position="389"/>
    </location>
</feature>
<evidence type="ECO:0008006" key="4">
    <source>
        <dbReference type="Google" id="ProtNLM"/>
    </source>
</evidence>
<dbReference type="RefSeq" id="WP_157103161.1">
    <property type="nucleotide sequence ID" value="NZ_JAAXOP010000033.1"/>
</dbReference>